<protein>
    <submittedName>
        <fullName evidence="2">Uncharacterized protein</fullName>
    </submittedName>
</protein>
<dbReference type="EMBL" id="GL883026">
    <property type="protein sequence ID" value="EGG15286.1"/>
    <property type="molecule type" value="Genomic_DNA"/>
</dbReference>
<evidence type="ECO:0000256" key="1">
    <source>
        <dbReference type="SAM" id="MobiDB-lite"/>
    </source>
</evidence>
<dbReference type="OrthoDB" id="20419at2759"/>
<dbReference type="KEGG" id="dfa:DFA_10120"/>
<dbReference type="AlphaFoldDB" id="F4Q9B7"/>
<feature type="region of interest" description="Disordered" evidence="1">
    <location>
        <begin position="65"/>
        <end position="124"/>
    </location>
</feature>
<accession>F4Q9B7</accession>
<proteinExistence type="predicted"/>
<name>F4Q9B7_CACFS</name>
<evidence type="ECO:0000313" key="3">
    <source>
        <dbReference type="Proteomes" id="UP000007797"/>
    </source>
</evidence>
<sequence>MIGRSSLSISKSCINFVKLNRSTRSFVATVNFQSNYNNNNKTSNIVSYQQPYTFTSSRLYSTTTTTNIQQQQQSDIKKEEKVEEKKVDEQQGEGEKKQEEGEGEKKQDGESSSEEPKFEERILTPEEKKKKFRSNLKWGTVMSLLGATLGFLFYESHMRHTLPYRIVMRRVNADREALQLFGGTISELAWYQCFTKPIWGWTWIYEGATTCEAQLNIPIKRYIPPAPKPDETPKTPLPEEEESRLNDGGAQEGYVRATLVKNSPWFYDWKIQSLSIESDNGNVNIVTYKPLQYPKSRFDL</sequence>
<evidence type="ECO:0000313" key="2">
    <source>
        <dbReference type="EMBL" id="EGG15286.1"/>
    </source>
</evidence>
<keyword evidence="3" id="KW-1185">Reference proteome</keyword>
<organism evidence="2 3">
    <name type="scientific">Cavenderia fasciculata</name>
    <name type="common">Slime mold</name>
    <name type="synonym">Dictyostelium fasciculatum</name>
    <dbReference type="NCBI Taxonomy" id="261658"/>
    <lineage>
        <taxon>Eukaryota</taxon>
        <taxon>Amoebozoa</taxon>
        <taxon>Evosea</taxon>
        <taxon>Eumycetozoa</taxon>
        <taxon>Dictyostelia</taxon>
        <taxon>Acytosteliales</taxon>
        <taxon>Cavenderiaceae</taxon>
        <taxon>Cavenderia</taxon>
    </lineage>
</organism>
<reference evidence="3" key="1">
    <citation type="journal article" date="2011" name="Genome Res.">
        <title>Phylogeny-wide analysis of social amoeba genomes highlights ancient origins for complex intercellular communication.</title>
        <authorList>
            <person name="Heidel A.J."/>
            <person name="Lawal H.M."/>
            <person name="Felder M."/>
            <person name="Schilde C."/>
            <person name="Helps N.R."/>
            <person name="Tunggal B."/>
            <person name="Rivero F."/>
            <person name="John U."/>
            <person name="Schleicher M."/>
            <person name="Eichinger L."/>
            <person name="Platzer M."/>
            <person name="Noegel A.A."/>
            <person name="Schaap P."/>
            <person name="Gloeckner G."/>
        </authorList>
    </citation>
    <scope>NUCLEOTIDE SEQUENCE [LARGE SCALE GENOMIC DNA]</scope>
    <source>
        <strain evidence="3">SH3</strain>
    </source>
</reference>
<dbReference type="OMA" id="EDNTQPK"/>
<feature type="region of interest" description="Disordered" evidence="1">
    <location>
        <begin position="224"/>
        <end position="248"/>
    </location>
</feature>
<dbReference type="Proteomes" id="UP000007797">
    <property type="component" value="Unassembled WGS sequence"/>
</dbReference>
<gene>
    <name evidence="2" type="ORF">DFA_10120</name>
</gene>
<dbReference type="RefSeq" id="XP_004352006.1">
    <property type="nucleotide sequence ID" value="XM_004351954.1"/>
</dbReference>
<feature type="compositionally biased region" description="Basic and acidic residues" evidence="1">
    <location>
        <begin position="75"/>
        <end position="124"/>
    </location>
</feature>
<dbReference type="GeneID" id="14867164"/>